<organism evidence="2 3">
    <name type="scientific">Thermoproteota archaeon</name>
    <dbReference type="NCBI Taxonomy" id="2056631"/>
    <lineage>
        <taxon>Archaea</taxon>
        <taxon>Thermoproteota</taxon>
    </lineage>
</organism>
<feature type="domain" description="NAD-dependent epimerase/dehydratase" evidence="1">
    <location>
        <begin position="1"/>
        <end position="196"/>
    </location>
</feature>
<evidence type="ECO:0000313" key="2">
    <source>
        <dbReference type="EMBL" id="RLE51112.1"/>
    </source>
</evidence>
<dbReference type="Proteomes" id="UP000272051">
    <property type="component" value="Unassembled WGS sequence"/>
</dbReference>
<dbReference type="Gene3D" id="3.40.50.720">
    <property type="entry name" value="NAD(P)-binding Rossmann-like Domain"/>
    <property type="match status" value="1"/>
</dbReference>
<proteinExistence type="predicted"/>
<dbReference type="PANTHER" id="PTHR43238">
    <property type="entry name" value="GDP-L-FUCOSE SYNTHASE"/>
    <property type="match status" value="1"/>
</dbReference>
<protein>
    <recommendedName>
        <fullName evidence="1">NAD-dependent epimerase/dehydratase domain-containing protein</fullName>
    </recommendedName>
</protein>
<comment type="caution">
    <text evidence="2">The sequence shown here is derived from an EMBL/GenBank/DDBJ whole genome shotgun (WGS) entry which is preliminary data.</text>
</comment>
<feature type="non-terminal residue" evidence="2">
    <location>
        <position position="1"/>
    </location>
</feature>
<evidence type="ECO:0000259" key="1">
    <source>
        <dbReference type="Pfam" id="PF01370"/>
    </source>
</evidence>
<dbReference type="InterPro" id="IPR001509">
    <property type="entry name" value="Epimerase_deHydtase"/>
</dbReference>
<dbReference type="AlphaFoldDB" id="A0A497EVQ1"/>
<evidence type="ECO:0000313" key="3">
    <source>
        <dbReference type="Proteomes" id="UP000272051"/>
    </source>
</evidence>
<sequence>FHHVDLTKFENCLSVSKDMELVFHLAASVGGIHYIGKERVRCLTPDVLMHTYMLEACRINDIERFLFTSSACVYREKSPTLNRFKEEDAYPANPATTYGWAKIYGEILCKSYYLDYGLKSSVVRIFNAYGENENLDPRWAHVIPSLIRKAILYPKERFKVFGDGKQERAFLYVKDCVEGMLIAMMKIEDADPINLGSEEVISIGELAKKIVALSGKDIPIEFDLSGPRGTNRYCADTTKMKQVLNWSPKTPLDEGLKRTYEWAKKKLGAG</sequence>
<gene>
    <name evidence="2" type="ORF">DRJ33_06500</name>
</gene>
<dbReference type="PANTHER" id="PTHR43238:SF1">
    <property type="entry name" value="GDP-L-FUCOSE SYNTHASE"/>
    <property type="match status" value="1"/>
</dbReference>
<dbReference type="InterPro" id="IPR036291">
    <property type="entry name" value="NAD(P)-bd_dom_sf"/>
</dbReference>
<accession>A0A497EVQ1</accession>
<dbReference type="EMBL" id="QMQX01000131">
    <property type="protein sequence ID" value="RLE51112.1"/>
    <property type="molecule type" value="Genomic_DNA"/>
</dbReference>
<dbReference type="Pfam" id="PF01370">
    <property type="entry name" value="Epimerase"/>
    <property type="match status" value="1"/>
</dbReference>
<name>A0A497EVQ1_9CREN</name>
<dbReference type="GO" id="GO:0050577">
    <property type="term" value="F:GDP-L-fucose synthase activity"/>
    <property type="evidence" value="ECO:0007669"/>
    <property type="project" value="TreeGrafter"/>
</dbReference>
<dbReference type="SUPFAM" id="SSF51735">
    <property type="entry name" value="NAD(P)-binding Rossmann-fold domains"/>
    <property type="match status" value="1"/>
</dbReference>
<dbReference type="Gene3D" id="3.90.25.10">
    <property type="entry name" value="UDP-galactose 4-epimerase, domain 1"/>
    <property type="match status" value="1"/>
</dbReference>
<reference evidence="2 3" key="1">
    <citation type="submission" date="2018-06" db="EMBL/GenBank/DDBJ databases">
        <title>Extensive metabolic versatility and redundancy in microbially diverse, dynamic hydrothermal sediments.</title>
        <authorList>
            <person name="Dombrowski N."/>
            <person name="Teske A."/>
            <person name="Baker B.J."/>
        </authorList>
    </citation>
    <scope>NUCLEOTIDE SEQUENCE [LARGE SCALE GENOMIC DNA]</scope>
    <source>
        <strain evidence="2">B34_G17</strain>
    </source>
</reference>